<dbReference type="Pfam" id="PF00501">
    <property type="entry name" value="AMP-binding"/>
    <property type="match status" value="1"/>
</dbReference>
<dbReference type="PANTHER" id="PTHR43201:SF5">
    <property type="entry name" value="MEDIUM-CHAIN ACYL-COA LIGASE ACSF2, MITOCHONDRIAL"/>
    <property type="match status" value="1"/>
</dbReference>
<dbReference type="Gene3D" id="3.30.300.30">
    <property type="match status" value="1"/>
</dbReference>
<keyword evidence="6" id="KW-1185">Reference proteome</keyword>
<comment type="caution">
    <text evidence="5">The sequence shown here is derived from an EMBL/GenBank/DDBJ whole genome shotgun (WGS) entry which is preliminary data.</text>
</comment>
<evidence type="ECO:0000313" key="6">
    <source>
        <dbReference type="Proteomes" id="UP000539350"/>
    </source>
</evidence>
<keyword evidence="2" id="KW-0436">Ligase</keyword>
<evidence type="ECO:0000259" key="3">
    <source>
        <dbReference type="Pfam" id="PF00501"/>
    </source>
</evidence>
<dbReference type="InterPro" id="IPR045851">
    <property type="entry name" value="AMP-bd_C_sf"/>
</dbReference>
<dbReference type="InterPro" id="IPR025110">
    <property type="entry name" value="AMP-bd_C"/>
</dbReference>
<dbReference type="RefSeq" id="WP_182173554.1">
    <property type="nucleotide sequence ID" value="NZ_JACFXU010000015.1"/>
</dbReference>
<proteinExistence type="inferred from homology"/>
<sequence>MNIDLSSPSDRNLSRVLALQAQHNGDTCFLASGEMRYSFKDSNVIVNRYASGLKKLGIAAGDRVAIYMGSCVEYVFLTLAINKLGAIWVPINTDYRGDWLLDSINDSLAQLIVSDTEHLSALTKVFAKLNCKKLLVKGDNNKDTLATAYLSDFDKLDASEPKLDSIHYGDTAAILWTSGTTGKPKGVMQSHNLWICTAESGIKNFDTRAGDITYNCLPLYNSAAWAANIYRALVAGITCAMDPVFSVTTFWDRIRYYGATQTFTLGAMHIFLWQQEPKHNDRDNPLRVAQMVPMPEELLQPFCERFGIEKINQGYGQSEVMSLLNRNSDMTLKANSLGQCHEHLELKLLDDDGNEVAVGQTGEFCVRPKKEYIIFNGYFNNPEATEKAYFGEWYRTGDLGRMDEDGEYFFVDRKNDFIRYKGRNVSSMQVEAVALKHPAVSQAAVVGIPSEELASEAEIKLDVVLAPGQEVEPVELARFINDNAPYYFVPRFIELREALPYTPTNKIQKFKLREMGISSQTWDMKKSDFRPQR</sequence>
<feature type="domain" description="AMP-dependent synthetase/ligase" evidence="3">
    <location>
        <begin position="20"/>
        <end position="379"/>
    </location>
</feature>
<name>A0A7W2TXM7_9GAMM</name>
<comment type="similarity">
    <text evidence="1">Belongs to the ATP-dependent AMP-binding enzyme family.</text>
</comment>
<dbReference type="GO" id="GO:0031956">
    <property type="term" value="F:medium-chain fatty acid-CoA ligase activity"/>
    <property type="evidence" value="ECO:0007669"/>
    <property type="project" value="TreeGrafter"/>
</dbReference>
<dbReference type="InterPro" id="IPR000873">
    <property type="entry name" value="AMP-dep_synth/lig_dom"/>
</dbReference>
<reference evidence="5 6" key="1">
    <citation type="submission" date="2020-07" db="EMBL/GenBank/DDBJ databases">
        <title>Halieaceae bacterium, F7430, whole genome shotgun sequencing project.</title>
        <authorList>
            <person name="Jiang S."/>
            <person name="Liu Z.W."/>
            <person name="Du Z.J."/>
        </authorList>
    </citation>
    <scope>NUCLEOTIDE SEQUENCE [LARGE SCALE GENOMIC DNA]</scope>
    <source>
        <strain evidence="5 6">F7430</strain>
    </source>
</reference>
<dbReference type="SUPFAM" id="SSF56801">
    <property type="entry name" value="Acetyl-CoA synthetase-like"/>
    <property type="match status" value="1"/>
</dbReference>
<dbReference type="PROSITE" id="PS00455">
    <property type="entry name" value="AMP_BINDING"/>
    <property type="match status" value="1"/>
</dbReference>
<dbReference type="PANTHER" id="PTHR43201">
    <property type="entry name" value="ACYL-COA SYNTHETASE"/>
    <property type="match status" value="1"/>
</dbReference>
<dbReference type="Pfam" id="PF13193">
    <property type="entry name" value="AMP-binding_C"/>
    <property type="match status" value="1"/>
</dbReference>
<organism evidence="5 6">
    <name type="scientific">Sediminihaliea albiluteola</name>
    <dbReference type="NCBI Taxonomy" id="2758564"/>
    <lineage>
        <taxon>Bacteria</taxon>
        <taxon>Pseudomonadati</taxon>
        <taxon>Pseudomonadota</taxon>
        <taxon>Gammaproteobacteria</taxon>
        <taxon>Cellvibrionales</taxon>
        <taxon>Halieaceae</taxon>
        <taxon>Sediminihaliea</taxon>
    </lineage>
</organism>
<dbReference type="Gene3D" id="3.40.50.12780">
    <property type="entry name" value="N-terminal domain of ligase-like"/>
    <property type="match status" value="1"/>
</dbReference>
<evidence type="ECO:0000313" key="5">
    <source>
        <dbReference type="EMBL" id="MBA6413699.1"/>
    </source>
</evidence>
<gene>
    <name evidence="5" type="ORF">H2508_11320</name>
</gene>
<protein>
    <submittedName>
        <fullName evidence="5">AMP-binding protein</fullName>
    </submittedName>
</protein>
<evidence type="ECO:0000256" key="2">
    <source>
        <dbReference type="ARBA" id="ARBA00022598"/>
    </source>
</evidence>
<evidence type="ECO:0000259" key="4">
    <source>
        <dbReference type="Pfam" id="PF13193"/>
    </source>
</evidence>
<dbReference type="EMBL" id="JACFXU010000015">
    <property type="protein sequence ID" value="MBA6413699.1"/>
    <property type="molecule type" value="Genomic_DNA"/>
</dbReference>
<dbReference type="InterPro" id="IPR042099">
    <property type="entry name" value="ANL_N_sf"/>
</dbReference>
<dbReference type="AlphaFoldDB" id="A0A7W2TXM7"/>
<dbReference type="GO" id="GO:0006631">
    <property type="term" value="P:fatty acid metabolic process"/>
    <property type="evidence" value="ECO:0007669"/>
    <property type="project" value="TreeGrafter"/>
</dbReference>
<accession>A0A7W2TXM7</accession>
<dbReference type="Proteomes" id="UP000539350">
    <property type="component" value="Unassembled WGS sequence"/>
</dbReference>
<dbReference type="InterPro" id="IPR020845">
    <property type="entry name" value="AMP-binding_CS"/>
</dbReference>
<evidence type="ECO:0000256" key="1">
    <source>
        <dbReference type="ARBA" id="ARBA00006432"/>
    </source>
</evidence>
<feature type="domain" description="AMP-binding enzyme C-terminal" evidence="4">
    <location>
        <begin position="429"/>
        <end position="506"/>
    </location>
</feature>